<feature type="active site" description="Proton donor" evidence="2">
    <location>
        <position position="227"/>
    </location>
</feature>
<accession>E3CZ76</accession>
<feature type="binding site" evidence="2">
    <location>
        <begin position="237"/>
        <end position="238"/>
    </location>
    <ligand>
        <name>substrate</name>
    </ligand>
</feature>
<feature type="site" description="Transition state stabilizer" evidence="2">
    <location>
        <position position="147"/>
    </location>
</feature>
<evidence type="ECO:0000256" key="2">
    <source>
        <dbReference type="HAMAP-Rule" id="MF_01678"/>
    </source>
</evidence>
<gene>
    <name evidence="2" type="primary">mtnA</name>
    <name evidence="3" type="ORF">Apau_1326</name>
</gene>
<keyword evidence="2" id="KW-0028">Amino-acid biosynthesis</keyword>
<dbReference type="EMBL" id="CM001022">
    <property type="protein sequence ID" value="EFQ23747.1"/>
    <property type="molecule type" value="Genomic_DNA"/>
</dbReference>
<keyword evidence="1 2" id="KW-0413">Isomerase</keyword>
<dbReference type="Gene3D" id="3.40.50.10470">
    <property type="entry name" value="Translation initiation factor eif-2b, domain 2"/>
    <property type="match status" value="1"/>
</dbReference>
<dbReference type="Proteomes" id="UP000005096">
    <property type="component" value="Chromosome"/>
</dbReference>
<feature type="binding site" evidence="2">
    <location>
        <position position="83"/>
    </location>
    <ligand>
        <name>substrate</name>
    </ligand>
</feature>
<dbReference type="UniPathway" id="UPA00904">
    <property type="reaction ID" value="UER00874"/>
</dbReference>
<feature type="binding site" evidence="2">
    <location>
        <position position="186"/>
    </location>
    <ligand>
        <name>substrate</name>
    </ligand>
</feature>
<reference evidence="3 4" key="1">
    <citation type="journal article" date="2010" name="Stand. Genomic Sci.">
        <title>Non-contiguous finished genome sequence of Aminomonas paucivorans type strain (GLU-3).</title>
        <authorList>
            <person name="Pitluck S."/>
            <person name="Yasawong M."/>
            <person name="Held B."/>
            <person name="Lapidus A."/>
            <person name="Nolan M."/>
            <person name="Copeland A."/>
            <person name="Lucas S."/>
            <person name="Del Rio T.G."/>
            <person name="Tice H."/>
            <person name="Cheng J.F."/>
            <person name="Chertkov O."/>
            <person name="Goodwin L."/>
            <person name="Tapia R."/>
            <person name="Han C."/>
            <person name="Liolios K."/>
            <person name="Ivanova N."/>
            <person name="Mavromatis K."/>
            <person name="Ovchinnikova G."/>
            <person name="Pati A."/>
            <person name="Chen A."/>
            <person name="Palaniappan K."/>
            <person name="Land M."/>
            <person name="Hauser L."/>
            <person name="Chang Y.J."/>
            <person name="Jeffries C.D."/>
            <person name="Pukall R."/>
            <person name="Spring S."/>
            <person name="Rohde M."/>
            <person name="Sikorski J."/>
            <person name="Goker M."/>
            <person name="Woyke T."/>
            <person name="Bristow J."/>
            <person name="Eisen J.A."/>
            <person name="Markowitz V."/>
            <person name="Hugenholtz P."/>
            <person name="Kyrpides N.C."/>
            <person name="Klenk H.P."/>
        </authorList>
    </citation>
    <scope>NUCLEOTIDE SEQUENCE [LARGE SCALE GENOMIC DNA]</scope>
    <source>
        <strain evidence="3 4">DSM 12260</strain>
    </source>
</reference>
<dbReference type="PaxDb" id="584708-Apau_1326"/>
<dbReference type="HOGENOM" id="CLU_016218_1_2_0"/>
<evidence type="ECO:0000313" key="3">
    <source>
        <dbReference type="EMBL" id="EFQ23747.1"/>
    </source>
</evidence>
<comment type="catalytic activity">
    <reaction evidence="2">
        <text>5-(methylsulfanyl)-alpha-D-ribose 1-phosphate = 5-(methylsulfanyl)-D-ribulose 1-phosphate</text>
        <dbReference type="Rhea" id="RHEA:19989"/>
        <dbReference type="ChEBI" id="CHEBI:58533"/>
        <dbReference type="ChEBI" id="CHEBI:58548"/>
        <dbReference type="EC" id="5.3.1.23"/>
    </reaction>
</comment>
<proteinExistence type="inferred from homology"/>
<comment type="function">
    <text evidence="2">Catalyzes the interconversion of methylthioribose-1-phosphate (MTR-1-P) into methylthioribulose-1-phosphate (MTRu-1-P).</text>
</comment>
<dbReference type="RefSeq" id="WP_006300950.1">
    <property type="nucleotide sequence ID" value="NZ_CM001022.1"/>
</dbReference>
<dbReference type="InterPro" id="IPR005251">
    <property type="entry name" value="IF-M1Pi"/>
</dbReference>
<evidence type="ECO:0000256" key="1">
    <source>
        <dbReference type="ARBA" id="ARBA00023235"/>
    </source>
</evidence>
<dbReference type="NCBIfam" id="NF004326">
    <property type="entry name" value="PRK05720.1"/>
    <property type="match status" value="1"/>
</dbReference>
<sequence length="337" mass="37071">MMPETLRYHRKEEALEVLDQRALPFQVRHLRCRRASQVAEAIESMAVRGAPAIGLAAAFGLALEALHAPEGLPEAAERLARSRPTAVNLFWALERMRPLFPLPPEERAEKMLAEAETMLEEDRERNRRMGAFGASLLPQTARVITHCNAGALATGGFGTALGVLRAAREQGKELVVYADETRPRLQGARLTAFELFEEGFSFQVLCDGMAAALMRTRGVDAVITGADRIARNGDCANKIGTYGLAICARHHRIPFYVAAPWSTVDPATPTGDQIPIEERDASEVRRMGEERLFPDAYPVWNPAFDVTPAELVTAIVTETGILRPPYEESIAGYGKNH</sequence>
<dbReference type="OrthoDB" id="9803436at2"/>
<dbReference type="GO" id="GO:0046523">
    <property type="term" value="F:S-methyl-5-thioribose-1-phosphate isomerase activity"/>
    <property type="evidence" value="ECO:0007669"/>
    <property type="project" value="UniProtKB-UniRule"/>
</dbReference>
<dbReference type="Pfam" id="PF01008">
    <property type="entry name" value="IF-2B"/>
    <property type="match status" value="1"/>
</dbReference>
<dbReference type="NCBIfam" id="TIGR00512">
    <property type="entry name" value="salvage_mtnA"/>
    <property type="match status" value="1"/>
</dbReference>
<feature type="binding site" evidence="2">
    <location>
        <begin position="48"/>
        <end position="50"/>
    </location>
    <ligand>
        <name>substrate</name>
    </ligand>
</feature>
<dbReference type="STRING" id="584708.Apau_1326"/>
<evidence type="ECO:0000313" key="4">
    <source>
        <dbReference type="Proteomes" id="UP000005096"/>
    </source>
</evidence>
<dbReference type="EC" id="5.3.1.23" evidence="2"/>
<comment type="similarity">
    <text evidence="2">Belongs to the EIF-2B alpha/beta/delta subunits family. MtnA subfamily.</text>
</comment>
<dbReference type="NCBIfam" id="TIGR00524">
    <property type="entry name" value="eIF-2B_rel"/>
    <property type="match status" value="1"/>
</dbReference>
<keyword evidence="4" id="KW-1185">Reference proteome</keyword>
<dbReference type="InterPro" id="IPR042529">
    <property type="entry name" value="IF_2B-like_C"/>
</dbReference>
<dbReference type="AlphaFoldDB" id="E3CZ76"/>
<dbReference type="InterPro" id="IPR000649">
    <property type="entry name" value="IF-2B-related"/>
</dbReference>
<comment type="pathway">
    <text evidence="2">Amino-acid biosynthesis; L-methionine biosynthesis via salvage pathway; L-methionine from S-methyl-5-thio-alpha-D-ribose 1-phosphate: step 1/6.</text>
</comment>
<dbReference type="FunFam" id="3.40.50.10470:FF:000006">
    <property type="entry name" value="Methylthioribose-1-phosphate isomerase"/>
    <property type="match status" value="1"/>
</dbReference>
<keyword evidence="2" id="KW-0486">Methionine biosynthesis</keyword>
<protein>
    <recommendedName>
        <fullName evidence="2">Methylthioribose-1-phosphate isomerase</fullName>
        <shortName evidence="2">M1Pi</shortName>
        <shortName evidence="2">MTR-1-P isomerase</shortName>
        <ecNumber evidence="2">5.3.1.23</ecNumber>
    </recommendedName>
    <alternativeName>
        <fullName evidence="2">S-methyl-5-thioribose-1-phosphate isomerase</fullName>
    </alternativeName>
</protein>
<dbReference type="InterPro" id="IPR011559">
    <property type="entry name" value="Initiation_fac_2B_a/b/d"/>
</dbReference>
<name>E3CZ76_9BACT</name>
<dbReference type="FunFam" id="1.20.120.420:FF:000003">
    <property type="entry name" value="Methylthioribose-1-phosphate isomerase"/>
    <property type="match status" value="1"/>
</dbReference>
<dbReference type="GO" id="GO:0019509">
    <property type="term" value="P:L-methionine salvage from methylthioadenosine"/>
    <property type="evidence" value="ECO:0007669"/>
    <property type="project" value="UniProtKB-UniRule"/>
</dbReference>
<dbReference type="PANTHER" id="PTHR43475:SF1">
    <property type="entry name" value="METHYLTHIORIBOSE-1-PHOSPHATE ISOMERASE"/>
    <property type="match status" value="1"/>
</dbReference>
<dbReference type="InterPro" id="IPR027363">
    <property type="entry name" value="M1Pi_N"/>
</dbReference>
<dbReference type="SUPFAM" id="SSF100950">
    <property type="entry name" value="NagB/RpiA/CoA transferase-like"/>
    <property type="match status" value="1"/>
</dbReference>
<organism evidence="3 4">
    <name type="scientific">Aminomonas paucivorans DSM 12260</name>
    <dbReference type="NCBI Taxonomy" id="584708"/>
    <lineage>
        <taxon>Bacteria</taxon>
        <taxon>Thermotogati</taxon>
        <taxon>Synergistota</taxon>
        <taxon>Synergistia</taxon>
        <taxon>Synergistales</taxon>
        <taxon>Synergistaceae</taxon>
        <taxon>Aminomonas</taxon>
    </lineage>
</organism>
<dbReference type="InterPro" id="IPR037171">
    <property type="entry name" value="NagB/RpiA_transferase-like"/>
</dbReference>
<dbReference type="HAMAP" id="MF_01678">
    <property type="entry name" value="Salvage_MtnA"/>
    <property type="match status" value="1"/>
</dbReference>
<dbReference type="Gene3D" id="1.20.120.420">
    <property type="entry name" value="translation initiation factor eif-2b, domain 1"/>
    <property type="match status" value="1"/>
</dbReference>
<dbReference type="eggNOG" id="COG0182">
    <property type="taxonomic scope" value="Bacteria"/>
</dbReference>
<dbReference type="PANTHER" id="PTHR43475">
    <property type="entry name" value="METHYLTHIORIBOSE-1-PHOSPHATE ISOMERASE"/>
    <property type="match status" value="1"/>
</dbReference>